<feature type="chain" id="PRO_5020209323" evidence="1">
    <location>
        <begin position="29"/>
        <end position="157"/>
    </location>
</feature>
<dbReference type="OrthoDB" id="3699146at2"/>
<name>A0A4R2HEL5_9ACTN</name>
<dbReference type="AlphaFoldDB" id="A0A4R2HEL5"/>
<proteinExistence type="predicted"/>
<feature type="signal peptide" evidence="1">
    <location>
        <begin position="1"/>
        <end position="28"/>
    </location>
</feature>
<evidence type="ECO:0000256" key="1">
    <source>
        <dbReference type="SAM" id="SignalP"/>
    </source>
</evidence>
<keyword evidence="3" id="KW-1185">Reference proteome</keyword>
<keyword evidence="1" id="KW-0732">Signal</keyword>
<comment type="caution">
    <text evidence="2">The sequence shown here is derived from an EMBL/GenBank/DDBJ whole genome shotgun (WGS) entry which is preliminary data.</text>
</comment>
<dbReference type="RefSeq" id="WP_132211060.1">
    <property type="nucleotide sequence ID" value="NZ_SLWN01000007.1"/>
</dbReference>
<evidence type="ECO:0000313" key="3">
    <source>
        <dbReference type="Proteomes" id="UP000294508"/>
    </source>
</evidence>
<evidence type="ECO:0000313" key="2">
    <source>
        <dbReference type="EMBL" id="TCO26424.1"/>
    </source>
</evidence>
<gene>
    <name evidence="2" type="ORF">EV652_107316</name>
</gene>
<accession>A0A4R2HEL5</accession>
<dbReference type="Proteomes" id="UP000294508">
    <property type="component" value="Unassembled WGS sequence"/>
</dbReference>
<sequence>MKTLGILLSTAGLAGVGAFALAATPAQAAEAATCSGAKSISSAPMLRDHRPPSWGTVRLVRDSCFQYWAEVSMASPMPANAKANAYLVQYGGANNGRVLSCDSSGGNGSVVRGQRTCRTPKVKATAGRITFAAIGREFHNYGGGYEEISENATSRTR</sequence>
<dbReference type="EMBL" id="SLWN01000007">
    <property type="protein sequence ID" value="TCO26424.1"/>
    <property type="molecule type" value="Genomic_DNA"/>
</dbReference>
<protein>
    <submittedName>
        <fullName evidence="2">Uncharacterized protein DUF2690</fullName>
    </submittedName>
</protein>
<reference evidence="2 3" key="1">
    <citation type="journal article" date="2015" name="Stand. Genomic Sci.">
        <title>Genomic Encyclopedia of Bacterial and Archaeal Type Strains, Phase III: the genomes of soil and plant-associated and newly described type strains.</title>
        <authorList>
            <person name="Whitman W.B."/>
            <person name="Woyke T."/>
            <person name="Klenk H.P."/>
            <person name="Zhou Y."/>
            <person name="Lilburn T.G."/>
            <person name="Beck B.J."/>
            <person name="De Vos P."/>
            <person name="Vandamme P."/>
            <person name="Eisen J.A."/>
            <person name="Garrity G."/>
            <person name="Hugenholtz P."/>
            <person name="Kyrpides N.C."/>
        </authorList>
    </citation>
    <scope>NUCLEOTIDE SEQUENCE [LARGE SCALE GENOMIC DNA]</scope>
    <source>
        <strain evidence="2 3">VKM Ac-2572</strain>
    </source>
</reference>
<organism evidence="2 3">
    <name type="scientific">Kribbella steppae</name>
    <dbReference type="NCBI Taxonomy" id="2512223"/>
    <lineage>
        <taxon>Bacteria</taxon>
        <taxon>Bacillati</taxon>
        <taxon>Actinomycetota</taxon>
        <taxon>Actinomycetes</taxon>
        <taxon>Propionibacteriales</taxon>
        <taxon>Kribbellaceae</taxon>
        <taxon>Kribbella</taxon>
    </lineage>
</organism>